<dbReference type="Proteomes" id="UP000202777">
    <property type="component" value="Segment"/>
</dbReference>
<accession>A0A059PAR0</accession>
<proteinExistence type="predicted"/>
<dbReference type="RefSeq" id="YP_009044230.1">
    <property type="nucleotide sequence ID" value="NC_024378.1"/>
</dbReference>
<name>A0A059PAR0_9CAUD</name>
<dbReference type="GeneID" id="19736328"/>
<sequence length="332" mass="36771">MADTRTIYLHTADTTFSSDPSDTGYKYLDMSDYDSLNPEYSSTVRLSGGVIGMYGDYSVKITLTFEGENSGRDERADWVNSYSQDINKISVATTPDKSKTFNKACAVSSIEMVDTSYLNGAQVIITVTLFGRWQSALSYRPTLTETYIGGTKKYHQLLRTVAKSSSALVGSAHVGLAKVGDETIPGYETKPSNTYKYNYKYGVSTILNQLTLPIDKNRFIIAIEPNYLKGSIKLSNTQYTAEISSSNLSSTNGISSDFITYSTGNFDNVSQFTLLQRGYVASTVWDNISDQYAVLYSIMNTINHDPANISVTNEVGQHIPFSLYVYSIQDFI</sequence>
<gene>
    <name evidence="1" type="ORF">phiLNTR3_023</name>
</gene>
<reference evidence="1 2" key="1">
    <citation type="journal article" date="2014" name="Int. J. Food Microbiol.">
        <title>Sequence and comparative analysis of Leuconostoc dairy bacteriophages.</title>
        <authorList>
            <person name="Kot W."/>
            <person name="Hansen L.H."/>
            <person name="Neve H."/>
            <person name="Hammer K."/>
            <person name="Jacobsen S."/>
            <person name="Pedersen P.D."/>
            <person name="Sorensen S.J."/>
            <person name="Heller K.J."/>
            <person name="Vogensen F.K."/>
        </authorList>
    </citation>
    <scope>NUCLEOTIDE SEQUENCE [LARGE SCALE GENOMIC DNA]</scope>
</reference>
<evidence type="ECO:0000313" key="1">
    <source>
        <dbReference type="EMBL" id="AFY98516.1"/>
    </source>
</evidence>
<protein>
    <submittedName>
        <fullName evidence="1">Structural protein</fullName>
    </submittedName>
</protein>
<organism evidence="1 2">
    <name type="scientific">Leuconostoc phage phiLNTR3</name>
    <dbReference type="NCBI Taxonomy" id="1262521"/>
    <lineage>
        <taxon>Viruses</taxon>
        <taxon>Duplodnaviria</taxon>
        <taxon>Heunggongvirae</taxon>
        <taxon>Uroviricota</taxon>
        <taxon>Caudoviricetes</taxon>
        <taxon>Mccleskeyvirinae</taxon>
        <taxon>Unaquatrovirus</taxon>
        <taxon>Leuconostoc virus LNTR3</taxon>
    </lineage>
</organism>
<dbReference type="EMBL" id="KC013029">
    <property type="protein sequence ID" value="AFY98516.1"/>
    <property type="molecule type" value="Genomic_DNA"/>
</dbReference>
<evidence type="ECO:0000313" key="2">
    <source>
        <dbReference type="Proteomes" id="UP000202777"/>
    </source>
</evidence>
<dbReference type="KEGG" id="vg:19736328"/>